<gene>
    <name evidence="1" type="ORF">HHO37_03340</name>
</gene>
<evidence type="ECO:0000313" key="2">
    <source>
        <dbReference type="Proteomes" id="UP000532121"/>
    </source>
</evidence>
<accession>A0A7X9QH37</accession>
<protein>
    <submittedName>
        <fullName evidence="1">Uncharacterized protein</fullName>
    </submittedName>
</protein>
<dbReference type="Proteomes" id="UP000532121">
    <property type="component" value="Unassembled WGS sequence"/>
</dbReference>
<evidence type="ECO:0000313" key="1">
    <source>
        <dbReference type="EMBL" id="NMD48730.1"/>
    </source>
</evidence>
<reference evidence="1 2" key="1">
    <citation type="submission" date="2020-04" db="EMBL/GenBank/DDBJ databases">
        <title>MicrobeNet Type strains.</title>
        <authorList>
            <person name="Nicholson A.C."/>
        </authorList>
    </citation>
    <scope>NUCLEOTIDE SEQUENCE [LARGE SCALE GENOMIC DNA]</scope>
    <source>
        <strain evidence="1 2">DSM 22768</strain>
    </source>
</reference>
<organism evidence="1 2">
    <name type="scientific">Streptococcus ratti</name>
    <dbReference type="NCBI Taxonomy" id="1341"/>
    <lineage>
        <taxon>Bacteria</taxon>
        <taxon>Bacillati</taxon>
        <taxon>Bacillota</taxon>
        <taxon>Bacilli</taxon>
        <taxon>Lactobacillales</taxon>
        <taxon>Streptococcaceae</taxon>
        <taxon>Streptococcus</taxon>
    </lineage>
</organism>
<dbReference type="RefSeq" id="WP_193523180.1">
    <property type="nucleotide sequence ID" value="NZ_JABASA010000005.1"/>
</dbReference>
<dbReference type="AlphaFoldDB" id="A0A7X9QH37"/>
<dbReference type="EMBL" id="JABASA010000005">
    <property type="protein sequence ID" value="NMD48730.1"/>
    <property type="molecule type" value="Genomic_DNA"/>
</dbReference>
<comment type="caution">
    <text evidence="1">The sequence shown here is derived from an EMBL/GenBank/DDBJ whole genome shotgun (WGS) entry which is preliminary data.</text>
</comment>
<name>A0A7X9QH37_STRRT</name>
<proteinExistence type="predicted"/>
<sequence length="95" mass="11259">MFKKKALIACYIYSSDYSGDSLRLDDLMFRVVPVKRHWRKYSLLGAVDREKFGSSISKNEMETVLKRGCHYIVFFENYSIENRLKALRLLKKKTN</sequence>